<feature type="transmembrane region" description="Helical" evidence="1">
    <location>
        <begin position="28"/>
        <end position="48"/>
    </location>
</feature>
<dbReference type="EMBL" id="FNXF01000003">
    <property type="protein sequence ID" value="SEH71586.1"/>
    <property type="molecule type" value="Genomic_DNA"/>
</dbReference>
<accession>A0A1H6K813</accession>
<dbReference type="Proteomes" id="UP000199371">
    <property type="component" value="Unassembled WGS sequence"/>
</dbReference>
<dbReference type="Pfam" id="PF14316">
    <property type="entry name" value="DUF4381"/>
    <property type="match status" value="1"/>
</dbReference>
<dbReference type="AlphaFoldDB" id="A0A1H6K813"/>
<reference evidence="3" key="1">
    <citation type="submission" date="2016-10" db="EMBL/GenBank/DDBJ databases">
        <authorList>
            <person name="Varghese N."/>
            <person name="Submissions S."/>
        </authorList>
    </citation>
    <scope>NUCLEOTIDE SEQUENCE [LARGE SCALE GENOMIC DNA]</scope>
    <source>
        <strain evidence="3">DSM 17616</strain>
    </source>
</reference>
<dbReference type="STRING" id="173990.SAMN05660691_00964"/>
<keyword evidence="1" id="KW-1133">Transmembrane helix</keyword>
<keyword evidence="1" id="KW-0472">Membrane</keyword>
<evidence type="ECO:0000256" key="1">
    <source>
        <dbReference type="SAM" id="Phobius"/>
    </source>
</evidence>
<keyword evidence="1" id="KW-0812">Transmembrane</keyword>
<name>A0A1H6K813_9GAMM</name>
<evidence type="ECO:0000313" key="3">
    <source>
        <dbReference type="Proteomes" id="UP000199371"/>
    </source>
</evidence>
<organism evidence="2 3">
    <name type="scientific">Rheinheimera pacifica</name>
    <dbReference type="NCBI Taxonomy" id="173990"/>
    <lineage>
        <taxon>Bacteria</taxon>
        <taxon>Pseudomonadati</taxon>
        <taxon>Pseudomonadota</taxon>
        <taxon>Gammaproteobacteria</taxon>
        <taxon>Chromatiales</taxon>
        <taxon>Chromatiaceae</taxon>
        <taxon>Rheinheimera</taxon>
    </lineage>
</organism>
<evidence type="ECO:0000313" key="2">
    <source>
        <dbReference type="EMBL" id="SEH71586.1"/>
    </source>
</evidence>
<dbReference type="OrthoDB" id="283083at2"/>
<keyword evidence="3" id="KW-1185">Reference proteome</keyword>
<sequence length="162" mass="18386">MADTHSPLDQLADISEPALQTGFALAPLWWLLLISGLAALAYLLLRLYKRWRYFAARRQALQLLEQISIEPDAAAQINQLLKRVLQHYQPLHPALTMPVQQWQSWLAQQHNKPLPDLTRLLYQAGSDTSANEQFYQFAKAWLSNYRGKAQTTATNSSEAANA</sequence>
<dbReference type="InterPro" id="IPR025489">
    <property type="entry name" value="DUF4381"/>
</dbReference>
<gene>
    <name evidence="2" type="ORF">SAMN05660691_00964</name>
</gene>
<evidence type="ECO:0008006" key="4">
    <source>
        <dbReference type="Google" id="ProtNLM"/>
    </source>
</evidence>
<proteinExistence type="predicted"/>
<dbReference type="RefSeq" id="WP_092790838.1">
    <property type="nucleotide sequence ID" value="NZ_FNXF01000003.1"/>
</dbReference>
<protein>
    <recommendedName>
        <fullName evidence="4">DUF4381 domain-containing protein</fullName>
    </recommendedName>
</protein>